<gene>
    <name evidence="6" type="ORF">BSR29_05040</name>
</gene>
<dbReference type="AlphaFoldDB" id="A0A1Q5PLT5"/>
<dbReference type="GO" id="GO:0003677">
    <property type="term" value="F:DNA binding"/>
    <property type="evidence" value="ECO:0007669"/>
    <property type="project" value="UniProtKB-KW"/>
</dbReference>
<dbReference type="EMBL" id="MQSV01000003">
    <property type="protein sequence ID" value="OKL48018.1"/>
    <property type="molecule type" value="Genomic_DNA"/>
</dbReference>
<dbReference type="GO" id="GO:0030246">
    <property type="term" value="F:carbohydrate binding"/>
    <property type="evidence" value="ECO:0007669"/>
    <property type="project" value="InterPro"/>
</dbReference>
<dbReference type="SUPFAM" id="SSF100950">
    <property type="entry name" value="NagB/RpiA/CoA transferase-like"/>
    <property type="match status" value="1"/>
</dbReference>
<dbReference type="InterPro" id="IPR036388">
    <property type="entry name" value="WH-like_DNA-bd_sf"/>
</dbReference>
<keyword evidence="3" id="KW-0238">DNA-binding</keyword>
<reference evidence="6 7" key="1">
    <citation type="submission" date="2016-11" db="EMBL/GenBank/DDBJ databases">
        <title>Actinomyces gypaetusis sp. nov. isolated from the vulture Gypaetus barbatus in Qinghai Tibet Plateau China.</title>
        <authorList>
            <person name="Meng X."/>
        </authorList>
    </citation>
    <scope>NUCLEOTIDE SEQUENCE [LARGE SCALE GENOMIC DNA]</scope>
    <source>
        <strain evidence="6 7">VUL4_2</strain>
    </source>
</reference>
<dbReference type="Pfam" id="PF04198">
    <property type="entry name" value="Sugar-bind"/>
    <property type="match status" value="1"/>
</dbReference>
<evidence type="ECO:0000313" key="6">
    <source>
        <dbReference type="EMBL" id="OKL48018.1"/>
    </source>
</evidence>
<protein>
    <submittedName>
        <fullName evidence="6">Transcriptional regulator</fullName>
    </submittedName>
</protein>
<keyword evidence="7" id="KW-1185">Reference proteome</keyword>
<dbReference type="Gene3D" id="3.40.50.1360">
    <property type="match status" value="1"/>
</dbReference>
<dbReference type="RefSeq" id="WP_073709376.1">
    <property type="nucleotide sequence ID" value="NZ_MQSV01000003.1"/>
</dbReference>
<dbReference type="InterPro" id="IPR051054">
    <property type="entry name" value="SorC_transcr_regulators"/>
</dbReference>
<comment type="caution">
    <text evidence="6">The sequence shown here is derived from an EMBL/GenBank/DDBJ whole genome shotgun (WGS) entry which is preliminary data.</text>
</comment>
<dbReference type="Gene3D" id="1.10.10.10">
    <property type="entry name" value="Winged helix-like DNA-binding domain superfamily/Winged helix DNA-binding domain"/>
    <property type="match status" value="1"/>
</dbReference>
<evidence type="ECO:0000256" key="2">
    <source>
        <dbReference type="ARBA" id="ARBA00023015"/>
    </source>
</evidence>
<dbReference type="InterPro" id="IPR001387">
    <property type="entry name" value="Cro/C1-type_HTH"/>
</dbReference>
<evidence type="ECO:0000313" key="7">
    <source>
        <dbReference type="Proteomes" id="UP000186785"/>
    </source>
</evidence>
<accession>A0A1Q5PLT5</accession>
<comment type="similarity">
    <text evidence="1">Belongs to the SorC transcriptional regulatory family.</text>
</comment>
<evidence type="ECO:0000259" key="5">
    <source>
        <dbReference type="Pfam" id="PF04198"/>
    </source>
</evidence>
<dbReference type="Proteomes" id="UP000186785">
    <property type="component" value="Unassembled WGS sequence"/>
</dbReference>
<evidence type="ECO:0000256" key="1">
    <source>
        <dbReference type="ARBA" id="ARBA00010466"/>
    </source>
</evidence>
<dbReference type="PANTHER" id="PTHR34294">
    <property type="entry name" value="TRANSCRIPTIONAL REGULATOR-RELATED"/>
    <property type="match status" value="1"/>
</dbReference>
<evidence type="ECO:0000256" key="3">
    <source>
        <dbReference type="ARBA" id="ARBA00023125"/>
    </source>
</evidence>
<dbReference type="InterPro" id="IPR007324">
    <property type="entry name" value="Sugar-bd_dom_put"/>
</dbReference>
<proteinExistence type="inferred from homology"/>
<keyword evidence="4" id="KW-0804">Transcription</keyword>
<dbReference type="STRING" id="1921764.BSR28_06640"/>
<sequence length="323" mass="34680">MTKRAEQAQVAAEMYYLNFDTMEAIARALNVSRSTVSRLLKYARESGIVQIRVDSAVKSDTALALEDTFGISASCVSIHRPLTQVARLQMVAKVAAERLTSLVEDGNTIAIAWGNTTTEVLRQTTPGSRQGITVVQMNGSASAVDTGYAPAEAALTRAAEVFSAQVVPFPVPAFFDYPETRTALWKERSVKRVQGAMEQADLALFGVGAFDSAVPSLVYSGGYLEDEQIHELSAAGVVGDVCTVLIRADGSWEGIELNQRASGPSPELLKGIPRRLCVVSGIGKASALLGALRAGVVTDLVVDEETGQRVLQLQRQKRGRPRR</sequence>
<organism evidence="6 7">
    <name type="scientific">Boudabousia liubingyangii</name>
    <dbReference type="NCBI Taxonomy" id="1921764"/>
    <lineage>
        <taxon>Bacteria</taxon>
        <taxon>Bacillati</taxon>
        <taxon>Actinomycetota</taxon>
        <taxon>Actinomycetes</taxon>
        <taxon>Actinomycetales</taxon>
        <taxon>Actinomycetaceae</taxon>
        <taxon>Boudabousia</taxon>
    </lineage>
</organism>
<dbReference type="CDD" id="cd00093">
    <property type="entry name" value="HTH_XRE"/>
    <property type="match status" value="1"/>
</dbReference>
<name>A0A1Q5PLT5_9ACTO</name>
<feature type="domain" description="Sugar-binding" evidence="5">
    <location>
        <begin position="61"/>
        <end position="311"/>
    </location>
</feature>
<keyword evidence="2" id="KW-0805">Transcription regulation</keyword>
<dbReference type="InterPro" id="IPR037171">
    <property type="entry name" value="NagB/RpiA_transferase-like"/>
</dbReference>
<dbReference type="PANTHER" id="PTHR34294:SF1">
    <property type="entry name" value="TRANSCRIPTIONAL REGULATOR LSRR"/>
    <property type="match status" value="1"/>
</dbReference>
<evidence type="ECO:0000256" key="4">
    <source>
        <dbReference type="ARBA" id="ARBA00023163"/>
    </source>
</evidence>